<evidence type="ECO:0000313" key="8">
    <source>
        <dbReference type="Proteomes" id="UP001596506"/>
    </source>
</evidence>
<feature type="domain" description="Yip1" evidence="6">
    <location>
        <begin position="6"/>
        <end position="181"/>
    </location>
</feature>
<evidence type="ECO:0000256" key="1">
    <source>
        <dbReference type="ARBA" id="ARBA00004141"/>
    </source>
</evidence>
<keyword evidence="8" id="KW-1185">Reference proteome</keyword>
<evidence type="ECO:0000256" key="2">
    <source>
        <dbReference type="ARBA" id="ARBA00022692"/>
    </source>
</evidence>
<feature type="transmembrane region" description="Helical" evidence="5">
    <location>
        <begin position="109"/>
        <end position="130"/>
    </location>
</feature>
<keyword evidence="3 5" id="KW-1133">Transmembrane helix</keyword>
<comment type="subcellular location">
    <subcellularLocation>
        <location evidence="1">Membrane</location>
        <topology evidence="1">Multi-pass membrane protein</topology>
    </subcellularLocation>
</comment>
<evidence type="ECO:0000313" key="7">
    <source>
        <dbReference type="EMBL" id="MFC7296210.1"/>
    </source>
</evidence>
<evidence type="ECO:0000256" key="4">
    <source>
        <dbReference type="ARBA" id="ARBA00023136"/>
    </source>
</evidence>
<evidence type="ECO:0000259" key="6">
    <source>
        <dbReference type="Pfam" id="PF04893"/>
    </source>
</evidence>
<feature type="transmembrane region" description="Helical" evidence="5">
    <location>
        <begin position="29"/>
        <end position="47"/>
    </location>
</feature>
<name>A0ABW2IZN9_9GAMM</name>
<comment type="caution">
    <text evidence="7">The sequence shown here is derived from an EMBL/GenBank/DDBJ whole genome shotgun (WGS) entry which is preliminary data.</text>
</comment>
<dbReference type="Pfam" id="PF04893">
    <property type="entry name" value="Yip1"/>
    <property type="match status" value="1"/>
</dbReference>
<keyword evidence="4 5" id="KW-0472">Membrane</keyword>
<reference evidence="8" key="1">
    <citation type="journal article" date="2019" name="Int. J. Syst. Evol. Microbiol.">
        <title>The Global Catalogue of Microorganisms (GCM) 10K type strain sequencing project: providing services to taxonomists for standard genome sequencing and annotation.</title>
        <authorList>
            <consortium name="The Broad Institute Genomics Platform"/>
            <consortium name="The Broad Institute Genome Sequencing Center for Infectious Disease"/>
            <person name="Wu L."/>
            <person name="Ma J."/>
        </authorList>
    </citation>
    <scope>NUCLEOTIDE SEQUENCE [LARGE SCALE GENOMIC DNA]</scope>
    <source>
        <strain evidence="8">CCUG 60559</strain>
    </source>
</reference>
<feature type="transmembrane region" description="Helical" evidence="5">
    <location>
        <begin position="170"/>
        <end position="193"/>
    </location>
</feature>
<accession>A0ABW2IZN9</accession>
<feature type="transmembrane region" description="Helical" evidence="5">
    <location>
        <begin position="67"/>
        <end position="88"/>
    </location>
</feature>
<sequence length="203" mass="22437">MLTHVWGLLVHPQSEWQHIGKEDETVRHLYAHHVFILAAIPVVSAYIGTTQVGWGFGGDHAFIKLDLISALYAGIAFYISILMAVFLVGTLIHRMARSFSTPPSHRRCVIFAGYIATPMFLSGLVAIYPIVWLCLLAGTIGLCMTAYVLYVGIPYFLGISSEEGFIVSSTTLAVGVLVLEVMLAITVMLWGYGEVLLPWLFRF</sequence>
<protein>
    <submittedName>
        <fullName evidence="7">Yip1 family protein</fullName>
    </submittedName>
</protein>
<keyword evidence="2 5" id="KW-0812">Transmembrane</keyword>
<evidence type="ECO:0000256" key="5">
    <source>
        <dbReference type="SAM" id="Phobius"/>
    </source>
</evidence>
<feature type="transmembrane region" description="Helical" evidence="5">
    <location>
        <begin position="136"/>
        <end position="158"/>
    </location>
</feature>
<evidence type="ECO:0000256" key="3">
    <source>
        <dbReference type="ARBA" id="ARBA00022989"/>
    </source>
</evidence>
<dbReference type="Proteomes" id="UP001596506">
    <property type="component" value="Unassembled WGS sequence"/>
</dbReference>
<proteinExistence type="predicted"/>
<dbReference type="EMBL" id="JBHTBD010000008">
    <property type="protein sequence ID" value="MFC7296210.1"/>
    <property type="molecule type" value="Genomic_DNA"/>
</dbReference>
<dbReference type="InterPro" id="IPR006977">
    <property type="entry name" value="Yip1_dom"/>
</dbReference>
<dbReference type="RefSeq" id="WP_100689631.1">
    <property type="nucleotide sequence ID" value="NZ_JBHTBD010000008.1"/>
</dbReference>
<organism evidence="7 8">
    <name type="scientific">Marinobacter aromaticivorans</name>
    <dbReference type="NCBI Taxonomy" id="1494078"/>
    <lineage>
        <taxon>Bacteria</taxon>
        <taxon>Pseudomonadati</taxon>
        <taxon>Pseudomonadota</taxon>
        <taxon>Gammaproteobacteria</taxon>
        <taxon>Pseudomonadales</taxon>
        <taxon>Marinobacteraceae</taxon>
        <taxon>Marinobacter</taxon>
    </lineage>
</organism>
<gene>
    <name evidence="7" type="ORF">ACFQQA_15945</name>
</gene>